<evidence type="ECO:0008006" key="3">
    <source>
        <dbReference type="Google" id="ProtNLM"/>
    </source>
</evidence>
<evidence type="ECO:0000313" key="1">
    <source>
        <dbReference type="EMBL" id="RJQ77584.1"/>
    </source>
</evidence>
<proteinExistence type="predicted"/>
<dbReference type="AlphaFoldDB" id="A0A419HN33"/>
<dbReference type="RefSeq" id="WP_120026508.1">
    <property type="nucleotide sequence ID" value="NZ_QZFV01000135.1"/>
</dbReference>
<dbReference type="Proteomes" id="UP000285112">
    <property type="component" value="Unassembled WGS sequence"/>
</dbReference>
<comment type="caution">
    <text evidence="1">The sequence shown here is derived from an EMBL/GenBank/DDBJ whole genome shotgun (WGS) entry which is preliminary data.</text>
</comment>
<keyword evidence="2" id="KW-1185">Reference proteome</keyword>
<sequence>MSVPAPAVRGEVVRPPGPHATCKGARQKYLLLVHASALEDNASPVGREPADWIAYDKEVRDAGVVVSGESLADLVTAEPLLRDYHPYAMARADLLERLGRRTEAADACRHALASARIEAERTFVHRRLTALDGPTTAR</sequence>
<dbReference type="OrthoDB" id="668782at2"/>
<organism evidence="1 2">
    <name type="scientific">Amycolatopsis panacis</name>
    <dbReference type="NCBI Taxonomy" id="2340917"/>
    <lineage>
        <taxon>Bacteria</taxon>
        <taxon>Bacillati</taxon>
        <taxon>Actinomycetota</taxon>
        <taxon>Actinomycetes</taxon>
        <taxon>Pseudonocardiales</taxon>
        <taxon>Pseudonocardiaceae</taxon>
        <taxon>Amycolatopsis</taxon>
    </lineage>
</organism>
<accession>A0A419HN33</accession>
<dbReference type="EMBL" id="QZFV01000135">
    <property type="protein sequence ID" value="RJQ77584.1"/>
    <property type="molecule type" value="Genomic_DNA"/>
</dbReference>
<gene>
    <name evidence="1" type="ORF">D5S19_28760</name>
</gene>
<reference evidence="1 2" key="1">
    <citation type="submission" date="2018-09" db="EMBL/GenBank/DDBJ databases">
        <title>YIM PH 21725 draft genome.</title>
        <authorList>
            <person name="Miao C."/>
        </authorList>
    </citation>
    <scope>NUCLEOTIDE SEQUENCE [LARGE SCALE GENOMIC DNA]</scope>
    <source>
        <strain evidence="2">YIM PH21725</strain>
    </source>
</reference>
<name>A0A419HN33_9PSEU</name>
<protein>
    <recommendedName>
        <fullName evidence="3">RNA polymerase subunit sigma-24</fullName>
    </recommendedName>
</protein>
<evidence type="ECO:0000313" key="2">
    <source>
        <dbReference type="Proteomes" id="UP000285112"/>
    </source>
</evidence>